<dbReference type="OrthoDB" id="8889410at2"/>
<dbReference type="Pfam" id="PF00072">
    <property type="entry name" value="Response_reg"/>
    <property type="match status" value="1"/>
</dbReference>
<keyword evidence="1 2" id="KW-0597">Phosphoprotein</keyword>
<accession>A0A8B6XBH1</accession>
<dbReference type="AlphaFoldDB" id="A0A8B6XBH1"/>
<keyword evidence="5" id="KW-1185">Reference proteome</keyword>
<dbReference type="PANTHER" id="PTHR44591">
    <property type="entry name" value="STRESS RESPONSE REGULATOR PROTEIN 1"/>
    <property type="match status" value="1"/>
</dbReference>
<dbReference type="CDD" id="cd00156">
    <property type="entry name" value="REC"/>
    <property type="match status" value="1"/>
</dbReference>
<proteinExistence type="predicted"/>
<reference evidence="6" key="1">
    <citation type="journal article" date="2010" name="Curr. Opin. Microbiol.">
        <title>Diversity of structure and function of response regulator output domains.</title>
        <authorList>
            <person name="Galperin M.Y."/>
        </authorList>
    </citation>
    <scope>NUCLEOTIDE SEQUENCE</scope>
</reference>
<dbReference type="GO" id="GO:0000160">
    <property type="term" value="P:phosphorelay signal transduction system"/>
    <property type="evidence" value="ECO:0007669"/>
    <property type="project" value="InterPro"/>
</dbReference>
<dbReference type="InterPro" id="IPR001789">
    <property type="entry name" value="Sig_transdc_resp-reg_receiver"/>
</dbReference>
<dbReference type="SUPFAM" id="SSF52172">
    <property type="entry name" value="CheY-like"/>
    <property type="match status" value="1"/>
</dbReference>
<feature type="domain" description="Response regulatory" evidence="4">
    <location>
        <begin position="206"/>
        <end position="322"/>
    </location>
</feature>
<organism evidence="5 6">
    <name type="scientific">Derxia gummosa DSM 723</name>
    <dbReference type="NCBI Taxonomy" id="1121388"/>
    <lineage>
        <taxon>Bacteria</taxon>
        <taxon>Pseudomonadati</taxon>
        <taxon>Pseudomonadota</taxon>
        <taxon>Betaproteobacteria</taxon>
        <taxon>Burkholderiales</taxon>
        <taxon>Alcaligenaceae</taxon>
        <taxon>Derxia</taxon>
    </lineage>
</organism>
<evidence type="ECO:0000256" key="1">
    <source>
        <dbReference type="ARBA" id="ARBA00022553"/>
    </source>
</evidence>
<dbReference type="SMART" id="SM00448">
    <property type="entry name" value="REC"/>
    <property type="match status" value="1"/>
</dbReference>
<reference evidence="6" key="3">
    <citation type="submission" date="2025-08" db="UniProtKB">
        <authorList>
            <consortium name="RefSeq"/>
        </authorList>
    </citation>
    <scope>IDENTIFICATION</scope>
</reference>
<evidence type="ECO:0000256" key="2">
    <source>
        <dbReference type="PROSITE-ProRule" id="PRU00169"/>
    </source>
</evidence>
<feature type="region of interest" description="Disordered" evidence="3">
    <location>
        <begin position="146"/>
        <end position="171"/>
    </location>
</feature>
<dbReference type="PROSITE" id="PS50110">
    <property type="entry name" value="RESPONSE_REGULATORY"/>
    <property type="match status" value="1"/>
</dbReference>
<reference evidence="6" key="2">
    <citation type="journal article" date="2019" name="Annu. Rev. Microbiol.">
        <title>Structural Basis of Response Regulator Function.</title>
        <authorList>
            <person name="Gao R."/>
            <person name="Bouillet S."/>
            <person name="Stock A.M."/>
        </authorList>
    </citation>
    <scope>NUCLEOTIDE SEQUENCE</scope>
</reference>
<dbReference type="PANTHER" id="PTHR44591:SF3">
    <property type="entry name" value="RESPONSE REGULATORY DOMAIN-CONTAINING PROTEIN"/>
    <property type="match status" value="1"/>
</dbReference>
<evidence type="ECO:0000313" key="5">
    <source>
        <dbReference type="Proteomes" id="UP000675920"/>
    </source>
</evidence>
<evidence type="ECO:0000256" key="3">
    <source>
        <dbReference type="SAM" id="MobiDB-lite"/>
    </source>
</evidence>
<dbReference type="InterPro" id="IPR050595">
    <property type="entry name" value="Bact_response_regulator"/>
</dbReference>
<dbReference type="RefSeq" id="WP_084544982.1">
    <property type="nucleotide sequence ID" value="NZ_AXWS01000008.1"/>
</dbReference>
<dbReference type="Proteomes" id="UP000675920">
    <property type="component" value="Unplaced"/>
</dbReference>
<evidence type="ECO:0000259" key="4">
    <source>
        <dbReference type="PROSITE" id="PS50110"/>
    </source>
</evidence>
<dbReference type="Gene3D" id="3.40.50.2300">
    <property type="match status" value="1"/>
</dbReference>
<feature type="modified residue" description="4-aspartylphosphate" evidence="2">
    <location>
        <position position="255"/>
    </location>
</feature>
<feature type="compositionally biased region" description="Polar residues" evidence="3">
    <location>
        <begin position="148"/>
        <end position="159"/>
    </location>
</feature>
<name>A0A8B6XBH1_9BURK</name>
<sequence length="331" mass="36933">MSQVEHNQHNAIGSDEDHSGLKPAVYTVQLLGFNERERTLFGSIFALSKHRAIRYVEFNPDTHPHADYFIVDSEDEGAVESFFMIDPASCGGGLFVGAPNIDALRNYPVIARPIRWAEVILRIDALPRPSVSAASARFMAMEADPIDQKSNSQRQSTSHHLPPNSRLVPMGGTAATLTKAEDDLELSQISDWYDRSKITDFRTEPGVLVVDGDIASRRYMAAKLMDLNYRVDYAESAEQALQLLSNKRYNAIFIDPSTSNVDGYDLARSIKLRSDRRRIAIIFACDKPSAFERVRANVAGADAFLAKPFDQSKLTGALDKFLPNWKIKHIS</sequence>
<protein>
    <submittedName>
        <fullName evidence="6">Response regulator</fullName>
    </submittedName>
</protein>
<evidence type="ECO:0000313" key="6">
    <source>
        <dbReference type="RefSeq" id="WP_084544982.1"/>
    </source>
</evidence>
<dbReference type="InterPro" id="IPR011006">
    <property type="entry name" value="CheY-like_superfamily"/>
</dbReference>